<comment type="caution">
    <text evidence="1">The sequence shown here is derived from an EMBL/GenBank/DDBJ whole genome shotgun (WGS) entry which is preliminary data.</text>
</comment>
<name>A0ABQ7S9C7_9ACAR</name>
<organism evidence="1 2">
    <name type="scientific">Fragariocoptes setiger</name>
    <dbReference type="NCBI Taxonomy" id="1670756"/>
    <lineage>
        <taxon>Eukaryota</taxon>
        <taxon>Metazoa</taxon>
        <taxon>Ecdysozoa</taxon>
        <taxon>Arthropoda</taxon>
        <taxon>Chelicerata</taxon>
        <taxon>Arachnida</taxon>
        <taxon>Acari</taxon>
        <taxon>Acariformes</taxon>
        <taxon>Trombidiformes</taxon>
        <taxon>Prostigmata</taxon>
        <taxon>Eupodina</taxon>
        <taxon>Eriophyoidea</taxon>
        <taxon>Phytoptidae</taxon>
        <taxon>Fragariocoptes</taxon>
    </lineage>
</organism>
<feature type="non-terminal residue" evidence="1">
    <location>
        <position position="1"/>
    </location>
</feature>
<gene>
    <name evidence="1" type="ORF">GZH46_01430</name>
</gene>
<dbReference type="EMBL" id="JAIFTH010000252">
    <property type="protein sequence ID" value="KAG9510035.1"/>
    <property type="molecule type" value="Genomic_DNA"/>
</dbReference>
<sequence length="303" mass="33026">CAVDKAHKLGREEALRGTGNDSGLLAAFCRVPKTSYWVQQVGYSKRQEFFSLFDSHNLVACYTVTAIPAATETETADRDQDRSWSLCFRLKPKLSLRNVVVVVGCWLAGWLAVGDNNKTSVAQTLMGSCRQRLFLHSFVSLPPLPVPVSLCRRTDVALTTACASQRNSQYMGAVGVATGTIGSSIGSANSVNSVNSAREKQRKRHQELYVKTTSVTSHVITRTLMESCSTTTGYMMRSVMRKSYVNPSLPTDDKCTCPPATVGSSVTTRALSALIRTFLDPSHSDSSRHASFVFYGHHNVATG</sequence>
<evidence type="ECO:0000313" key="2">
    <source>
        <dbReference type="Proteomes" id="UP000825002"/>
    </source>
</evidence>
<evidence type="ECO:0000313" key="1">
    <source>
        <dbReference type="EMBL" id="KAG9510035.1"/>
    </source>
</evidence>
<proteinExistence type="predicted"/>
<dbReference type="Proteomes" id="UP000825002">
    <property type="component" value="Unassembled WGS sequence"/>
</dbReference>
<accession>A0ABQ7S9C7</accession>
<protein>
    <submittedName>
        <fullName evidence="1">Uncharacterized protein</fullName>
    </submittedName>
</protein>
<keyword evidence="2" id="KW-1185">Reference proteome</keyword>
<reference evidence="1 2" key="1">
    <citation type="submission" date="2020-10" db="EMBL/GenBank/DDBJ databases">
        <authorList>
            <person name="Klimov P.B."/>
            <person name="Dyachkov S.M."/>
            <person name="Chetverikov P.E."/>
        </authorList>
    </citation>
    <scope>NUCLEOTIDE SEQUENCE [LARGE SCALE GENOMIC DNA]</scope>
    <source>
        <strain evidence="1">BMOC 18-1129-001#AD2665</strain>
        <tissue evidence="1">Entire mites</tissue>
    </source>
</reference>